<dbReference type="GO" id="GO:0008237">
    <property type="term" value="F:metallopeptidase activity"/>
    <property type="evidence" value="ECO:0007669"/>
    <property type="project" value="InterPro"/>
</dbReference>
<proteinExistence type="predicted"/>
<evidence type="ECO:0000259" key="2">
    <source>
        <dbReference type="SMART" id="SM00458"/>
    </source>
</evidence>
<dbReference type="Proteomes" id="UP000295124">
    <property type="component" value="Unassembled WGS sequence"/>
</dbReference>
<evidence type="ECO:0000313" key="4">
    <source>
        <dbReference type="Proteomes" id="UP000295124"/>
    </source>
</evidence>
<accession>A0A4V2YLP0</accession>
<dbReference type="Gene3D" id="3.40.390.10">
    <property type="entry name" value="Collagenase (Catalytic Domain)"/>
    <property type="match status" value="1"/>
</dbReference>
<organism evidence="3 4">
    <name type="scientific">Kribbella antibiotica</name>
    <dbReference type="NCBI Taxonomy" id="190195"/>
    <lineage>
        <taxon>Bacteria</taxon>
        <taxon>Bacillati</taxon>
        <taxon>Actinomycetota</taxon>
        <taxon>Actinomycetes</taxon>
        <taxon>Propionibacteriales</taxon>
        <taxon>Kribbellaceae</taxon>
        <taxon>Kribbella</taxon>
    </lineage>
</organism>
<gene>
    <name evidence="3" type="ORF">E1263_34485</name>
</gene>
<dbReference type="OrthoDB" id="9802600at2"/>
<reference evidence="3 4" key="1">
    <citation type="submission" date="2019-03" db="EMBL/GenBank/DDBJ databases">
        <title>Draft genome sequences of novel Actinobacteria.</title>
        <authorList>
            <person name="Sahin N."/>
            <person name="Ay H."/>
            <person name="Saygin H."/>
        </authorList>
    </citation>
    <scope>NUCLEOTIDE SEQUENCE [LARGE SCALE GENOMIC DNA]</scope>
    <source>
        <strain evidence="3 4">JCM 13523</strain>
    </source>
</reference>
<dbReference type="InterPro" id="IPR000772">
    <property type="entry name" value="Ricin_B_lectin"/>
</dbReference>
<feature type="compositionally biased region" description="Polar residues" evidence="1">
    <location>
        <begin position="8"/>
        <end position="19"/>
    </location>
</feature>
<protein>
    <submittedName>
        <fullName evidence="3">Glycosyl hydrolase</fullName>
    </submittedName>
</protein>
<feature type="domain" description="Ricin B lectin" evidence="2">
    <location>
        <begin position="361"/>
        <end position="494"/>
    </location>
</feature>
<dbReference type="Pfam" id="PF14200">
    <property type="entry name" value="RicinB_lectin_2"/>
    <property type="match status" value="2"/>
</dbReference>
<dbReference type="SMART" id="SM00458">
    <property type="entry name" value="RICIN"/>
    <property type="match status" value="2"/>
</dbReference>
<keyword evidence="4" id="KW-1185">Reference proteome</keyword>
<sequence length="639" mass="68146">MARDVFGSSPTVASPLTVGSGTGEERTTMSVLSKVGVLAATVALAISTPLLTPAQAAPPSPQPKTEAELCAGLQRLVLPGTDQCTRGPEVLPNADLSEKAQPLPKAVADATMAANAIVCDGNGVAGKRVQVLYARESQQASRLQLFLPSFRAWSHEIDAAYNDSAFQTGASRHIRYVTDAVSGGCQISVKEAVVPTGGLETWNSMVTALQNLGYKDSARKYLVYADAQKVCGVGTMYGDDRPGLDNANNSNTGYARVDASTNCWGFNAAAHELGHNLGAVQSSAPHYNGHCNDEYDLMCYGSDTRVVCADKDNDRLLDCNKDDYFHTSPPAGSYLATHWNIANSDWLIKSATPDPRPGPRHGQVYEFVSPSSGEAIDIVNGSVDNLANLSHRPRSGATSQQWRFLYETGWQLQNVNSGKCADSAYSGTTPGTKVLQYNCGGQDGMRWTLHPLGGDVYGIVNTLSGLAMTDAGAHPASLEQQPFTGAATQQFKLRPVNLPNGTYRIRSELGKDLDVVDCQSQNGADVRMWDRVAGSPCQRWQVTAVDGNIYKIIDGNTGKAVEVAGCVTTDAKPVQLWDYLGTTCQQWRISALSNGAYQLLGVGSGKSLDVAGCSAAAGADVIIWPFHGGACQRWYFETV</sequence>
<dbReference type="CDD" id="cd00161">
    <property type="entry name" value="beta-trefoil_Ricin-like"/>
    <property type="match status" value="2"/>
</dbReference>
<evidence type="ECO:0000256" key="1">
    <source>
        <dbReference type="SAM" id="MobiDB-lite"/>
    </source>
</evidence>
<dbReference type="InterPro" id="IPR024079">
    <property type="entry name" value="MetalloPept_cat_dom_sf"/>
</dbReference>
<feature type="region of interest" description="Disordered" evidence="1">
    <location>
        <begin position="1"/>
        <end position="23"/>
    </location>
</feature>
<dbReference type="Gene3D" id="2.80.10.50">
    <property type="match status" value="2"/>
</dbReference>
<dbReference type="SUPFAM" id="SSF50370">
    <property type="entry name" value="Ricin B-like lectins"/>
    <property type="match status" value="2"/>
</dbReference>
<keyword evidence="3" id="KW-0378">Hydrolase</keyword>
<dbReference type="InterPro" id="IPR035992">
    <property type="entry name" value="Ricin_B-like_lectins"/>
</dbReference>
<dbReference type="PROSITE" id="PS50231">
    <property type="entry name" value="RICIN_B_LECTIN"/>
    <property type="match status" value="2"/>
</dbReference>
<feature type="domain" description="Ricin B lectin" evidence="2">
    <location>
        <begin position="500"/>
        <end position="637"/>
    </location>
</feature>
<name>A0A4V2YLP0_9ACTN</name>
<evidence type="ECO:0000313" key="3">
    <source>
        <dbReference type="EMBL" id="TDD47477.1"/>
    </source>
</evidence>
<dbReference type="AlphaFoldDB" id="A0A4V2YLP0"/>
<dbReference type="EMBL" id="SMKX01000151">
    <property type="protein sequence ID" value="TDD47477.1"/>
    <property type="molecule type" value="Genomic_DNA"/>
</dbReference>
<comment type="caution">
    <text evidence="3">The sequence shown here is derived from an EMBL/GenBank/DDBJ whole genome shotgun (WGS) entry which is preliminary data.</text>
</comment>
<dbReference type="SUPFAM" id="SSF55486">
    <property type="entry name" value="Metalloproteases ('zincins'), catalytic domain"/>
    <property type="match status" value="1"/>
</dbReference>